<dbReference type="CDD" id="cd04301">
    <property type="entry name" value="NAT_SF"/>
    <property type="match status" value="1"/>
</dbReference>
<dbReference type="InterPro" id="IPR056483">
    <property type="entry name" value="Hisat_C"/>
</dbReference>
<dbReference type="Proteomes" id="UP001634394">
    <property type="component" value="Unassembled WGS sequence"/>
</dbReference>
<sequence length="309" mass="35646">MRWATAEDKNKVLVLSEKYHGDLDYLPSYYDSFLQNPVSVPFVISKDSEIIGYMSGFVIDNGETIAQRAGIMSPKFQNRGYLKLLNEQIIAEARKRYNIQRMVSAVDSDNPYIQSKAFWEMYTSVISTKDMFRYMVIPNQLISSELPKSHPLKNMPIHVVAEYFDTEVVRKYLFPEDRIVINWIPYRLLPSNLALLECENTVCVSDVQVCNRMVSGLLSIATFYTIRRPRYAYTLDLYGSDVSSVRHHLLYHLKFIANELKDLACLSIVVGKQLDKQKLFDVIAECGLNKLTDSGDPNKTLHYYMECNL</sequence>
<dbReference type="PANTHER" id="PTHR47403">
    <property type="entry name" value="LOC100145250 PROTEIN"/>
    <property type="match status" value="1"/>
</dbReference>
<dbReference type="SUPFAM" id="SSF55729">
    <property type="entry name" value="Acyl-CoA N-acyltransferases (Nat)"/>
    <property type="match status" value="1"/>
</dbReference>
<dbReference type="Gene3D" id="3.40.630.30">
    <property type="match status" value="1"/>
</dbReference>
<dbReference type="Pfam" id="PF00583">
    <property type="entry name" value="Acetyltransf_1"/>
    <property type="match status" value="1"/>
</dbReference>
<proteinExistence type="predicted"/>
<dbReference type="Pfam" id="PF24066">
    <property type="entry name" value="Hisat_C"/>
    <property type="match status" value="1"/>
</dbReference>
<dbReference type="EMBL" id="JBJQND010000014">
    <property type="protein sequence ID" value="KAL3854204.1"/>
    <property type="molecule type" value="Genomic_DNA"/>
</dbReference>
<name>A0ABD3UXL9_SINWO</name>
<evidence type="ECO:0000313" key="2">
    <source>
        <dbReference type="EMBL" id="KAL3854204.1"/>
    </source>
</evidence>
<dbReference type="PANTHER" id="PTHR47403:SF6">
    <property type="entry name" value="N-ACETYLTRANSFERASE DOMAIN-CONTAINING PROTEIN"/>
    <property type="match status" value="1"/>
</dbReference>
<accession>A0ABD3UXL9</accession>
<dbReference type="AlphaFoldDB" id="A0ABD3UXL9"/>
<evidence type="ECO:0000259" key="1">
    <source>
        <dbReference type="PROSITE" id="PS51186"/>
    </source>
</evidence>
<gene>
    <name evidence="2" type="ORF">ACJMK2_013482</name>
</gene>
<feature type="domain" description="N-acetyltransferase" evidence="1">
    <location>
        <begin position="1"/>
        <end position="140"/>
    </location>
</feature>
<dbReference type="PROSITE" id="PS51186">
    <property type="entry name" value="GNAT"/>
    <property type="match status" value="1"/>
</dbReference>
<organism evidence="2 3">
    <name type="scientific">Sinanodonta woodiana</name>
    <name type="common">Chinese pond mussel</name>
    <name type="synonym">Anodonta woodiana</name>
    <dbReference type="NCBI Taxonomy" id="1069815"/>
    <lineage>
        <taxon>Eukaryota</taxon>
        <taxon>Metazoa</taxon>
        <taxon>Spiralia</taxon>
        <taxon>Lophotrochozoa</taxon>
        <taxon>Mollusca</taxon>
        <taxon>Bivalvia</taxon>
        <taxon>Autobranchia</taxon>
        <taxon>Heteroconchia</taxon>
        <taxon>Palaeoheterodonta</taxon>
        <taxon>Unionida</taxon>
        <taxon>Unionoidea</taxon>
        <taxon>Unionidae</taxon>
        <taxon>Unioninae</taxon>
        <taxon>Sinanodonta</taxon>
    </lineage>
</organism>
<dbReference type="InterPro" id="IPR000182">
    <property type="entry name" value="GNAT_dom"/>
</dbReference>
<protein>
    <recommendedName>
        <fullName evidence="1">N-acetyltransferase domain-containing protein</fullName>
    </recommendedName>
</protein>
<dbReference type="InterPro" id="IPR016181">
    <property type="entry name" value="Acyl_CoA_acyltransferase"/>
</dbReference>
<keyword evidence="3" id="KW-1185">Reference proteome</keyword>
<evidence type="ECO:0000313" key="3">
    <source>
        <dbReference type="Proteomes" id="UP001634394"/>
    </source>
</evidence>
<reference evidence="2 3" key="1">
    <citation type="submission" date="2024-11" db="EMBL/GenBank/DDBJ databases">
        <title>Chromosome-level genome assembly of the freshwater bivalve Anodonta woodiana.</title>
        <authorList>
            <person name="Chen X."/>
        </authorList>
    </citation>
    <scope>NUCLEOTIDE SEQUENCE [LARGE SCALE GENOMIC DNA]</scope>
    <source>
        <strain evidence="2">MN2024</strain>
        <tissue evidence="2">Gills</tissue>
    </source>
</reference>
<comment type="caution">
    <text evidence="2">The sequence shown here is derived from an EMBL/GenBank/DDBJ whole genome shotgun (WGS) entry which is preliminary data.</text>
</comment>